<dbReference type="EMBL" id="DQAY01000028">
    <property type="protein sequence ID" value="HCO22367.1"/>
    <property type="molecule type" value="Genomic_DNA"/>
</dbReference>
<sequence>MEGSLMTFDLQPTLRGELLQLRPLQAADYAALYAVASDPLLWEQHPARTRYQEPVFHKLFQESLSSGGALVAIDNNTGTVIGSSRFNGYTPAASEVEIGWSFLARSHWGGHYNGEMKQLMLHHAFRFVDSVIFLIGPENIRSQRAIEKIGALRDGSRTDQSGFESWLYRIHTRDIIG</sequence>
<dbReference type="AlphaFoldDB" id="A0A3D3R2Z8"/>
<proteinExistence type="predicted"/>
<accession>A0A3D3R2Z8</accession>
<dbReference type="Proteomes" id="UP000263642">
    <property type="component" value="Unassembled WGS sequence"/>
</dbReference>
<dbReference type="GO" id="GO:0016747">
    <property type="term" value="F:acyltransferase activity, transferring groups other than amino-acyl groups"/>
    <property type="evidence" value="ECO:0007669"/>
    <property type="project" value="InterPro"/>
</dbReference>
<organism evidence="2 3">
    <name type="scientific">Gimesia maris</name>
    <dbReference type="NCBI Taxonomy" id="122"/>
    <lineage>
        <taxon>Bacteria</taxon>
        <taxon>Pseudomonadati</taxon>
        <taxon>Planctomycetota</taxon>
        <taxon>Planctomycetia</taxon>
        <taxon>Planctomycetales</taxon>
        <taxon>Planctomycetaceae</taxon>
        <taxon>Gimesia</taxon>
    </lineage>
</organism>
<comment type="caution">
    <text evidence="2">The sequence shown here is derived from an EMBL/GenBank/DDBJ whole genome shotgun (WGS) entry which is preliminary data.</text>
</comment>
<dbReference type="SUPFAM" id="SSF55729">
    <property type="entry name" value="Acyl-CoA N-acyltransferases (Nat)"/>
    <property type="match status" value="1"/>
</dbReference>
<name>A0A3D3R2Z8_9PLAN</name>
<dbReference type="PROSITE" id="PS51186">
    <property type="entry name" value="GNAT"/>
    <property type="match status" value="1"/>
</dbReference>
<evidence type="ECO:0000313" key="2">
    <source>
        <dbReference type="EMBL" id="HCO22367.1"/>
    </source>
</evidence>
<reference evidence="2 3" key="1">
    <citation type="journal article" date="2018" name="Nat. Biotechnol.">
        <title>A standardized bacterial taxonomy based on genome phylogeny substantially revises the tree of life.</title>
        <authorList>
            <person name="Parks D.H."/>
            <person name="Chuvochina M."/>
            <person name="Waite D.W."/>
            <person name="Rinke C."/>
            <person name="Skarshewski A."/>
            <person name="Chaumeil P.A."/>
            <person name="Hugenholtz P."/>
        </authorList>
    </citation>
    <scope>NUCLEOTIDE SEQUENCE [LARGE SCALE GENOMIC DNA]</scope>
    <source>
        <strain evidence="2">UBA9375</strain>
    </source>
</reference>
<protein>
    <submittedName>
        <fullName evidence="2">N-acetyltransferase</fullName>
    </submittedName>
</protein>
<gene>
    <name evidence="2" type="ORF">DIT97_04630</name>
</gene>
<dbReference type="PANTHER" id="PTHR43610:SF1">
    <property type="entry name" value="N-ACETYLTRANSFERASE DOMAIN-CONTAINING PROTEIN"/>
    <property type="match status" value="1"/>
</dbReference>
<dbReference type="InterPro" id="IPR016181">
    <property type="entry name" value="Acyl_CoA_acyltransferase"/>
</dbReference>
<feature type="domain" description="N-acetyltransferase" evidence="1">
    <location>
        <begin position="19"/>
        <end position="174"/>
    </location>
</feature>
<evidence type="ECO:0000313" key="3">
    <source>
        <dbReference type="Proteomes" id="UP000263642"/>
    </source>
</evidence>
<dbReference type="Gene3D" id="3.40.630.30">
    <property type="match status" value="1"/>
</dbReference>
<evidence type="ECO:0000259" key="1">
    <source>
        <dbReference type="PROSITE" id="PS51186"/>
    </source>
</evidence>
<dbReference type="Pfam" id="PF13302">
    <property type="entry name" value="Acetyltransf_3"/>
    <property type="match status" value="1"/>
</dbReference>
<dbReference type="InterPro" id="IPR000182">
    <property type="entry name" value="GNAT_dom"/>
</dbReference>
<dbReference type="PANTHER" id="PTHR43610">
    <property type="entry name" value="BLL6696 PROTEIN"/>
    <property type="match status" value="1"/>
</dbReference>
<keyword evidence="2" id="KW-0808">Transferase</keyword>